<dbReference type="RefSeq" id="WP_184323945.1">
    <property type="nucleotide sequence ID" value="NZ_JACHLZ010000001.1"/>
</dbReference>
<evidence type="ECO:0008006" key="3">
    <source>
        <dbReference type="Google" id="ProtNLM"/>
    </source>
</evidence>
<keyword evidence="2" id="KW-1185">Reference proteome</keyword>
<comment type="caution">
    <text evidence="1">The sequence shown here is derived from an EMBL/GenBank/DDBJ whole genome shotgun (WGS) entry which is preliminary data.</text>
</comment>
<name>A0A841AAH8_9MICO</name>
<reference evidence="1 2" key="1">
    <citation type="submission" date="2020-08" db="EMBL/GenBank/DDBJ databases">
        <title>Sequencing the genomes of 1000 actinobacteria strains.</title>
        <authorList>
            <person name="Klenk H.-P."/>
        </authorList>
    </citation>
    <scope>NUCLEOTIDE SEQUENCE [LARGE SCALE GENOMIC DNA]</scope>
    <source>
        <strain evidence="1 2">DSM 28796</strain>
    </source>
</reference>
<dbReference type="SUPFAM" id="SSF52980">
    <property type="entry name" value="Restriction endonuclease-like"/>
    <property type="match status" value="1"/>
</dbReference>
<gene>
    <name evidence="1" type="ORF">HNR70_000115</name>
</gene>
<proteinExistence type="predicted"/>
<dbReference type="Proteomes" id="UP000588158">
    <property type="component" value="Unassembled WGS sequence"/>
</dbReference>
<dbReference type="InterPro" id="IPR011335">
    <property type="entry name" value="Restrct_endonuc-II-like"/>
</dbReference>
<evidence type="ECO:0000313" key="2">
    <source>
        <dbReference type="Proteomes" id="UP000588158"/>
    </source>
</evidence>
<evidence type="ECO:0000313" key="1">
    <source>
        <dbReference type="EMBL" id="MBB5830302.1"/>
    </source>
</evidence>
<dbReference type="AlphaFoldDB" id="A0A841AAH8"/>
<dbReference type="EMBL" id="JACHLZ010000001">
    <property type="protein sequence ID" value="MBB5830302.1"/>
    <property type="molecule type" value="Genomic_DNA"/>
</dbReference>
<organism evidence="1 2">
    <name type="scientific">Brachybacterium aquaticum</name>
    <dbReference type="NCBI Taxonomy" id="1432564"/>
    <lineage>
        <taxon>Bacteria</taxon>
        <taxon>Bacillati</taxon>
        <taxon>Actinomycetota</taxon>
        <taxon>Actinomycetes</taxon>
        <taxon>Micrococcales</taxon>
        <taxon>Dermabacteraceae</taxon>
        <taxon>Brachybacterium</taxon>
    </lineage>
</organism>
<sequence length="331" mass="36196">MSRASAPLAARIPWPVFTRQEAIAAGVHPERLRRSDLVRLRRGLYALAGHVVTELDIALALCRSDRRAVIVGLSAARLHGMPLPHPHDTRSRPVQVSLPEGRRGSDRVITWRKLAFPSDDIEHRRVQAPFPGGGTDPGRAAVLRLTSRARTWRDLAGSVELDRLVSIGDSLVRQPRPGLEAGRTAPWCTVDDLRAQGTGRYAPVLQRAADLVRVGADSPMETVLRLAFARAGLPAPQLNVPLVGADGTTLHTPDFQWAEYRVCAEYDGRVHNDPEQVARDIRRARRAAEGGWTEVRLHHGDLGPRCEGAVREVRAQLVNAGWSGAQRAAAG</sequence>
<accession>A0A841AAH8</accession>
<protein>
    <recommendedName>
        <fullName evidence="3">DUF559 domain-containing protein</fullName>
    </recommendedName>
</protein>